<evidence type="ECO:0000256" key="3">
    <source>
        <dbReference type="ARBA" id="ARBA00023163"/>
    </source>
</evidence>
<dbReference type="OrthoDB" id="3467214at2"/>
<dbReference type="SUPFAM" id="SSF53822">
    <property type="entry name" value="Periplasmic binding protein-like I"/>
    <property type="match status" value="1"/>
</dbReference>
<dbReference type="Pfam" id="PF13377">
    <property type="entry name" value="Peripla_BP_3"/>
    <property type="match status" value="1"/>
</dbReference>
<dbReference type="GO" id="GO:0003700">
    <property type="term" value="F:DNA-binding transcription factor activity"/>
    <property type="evidence" value="ECO:0007669"/>
    <property type="project" value="TreeGrafter"/>
</dbReference>
<dbReference type="InterPro" id="IPR028082">
    <property type="entry name" value="Peripla_BP_I"/>
</dbReference>
<protein>
    <submittedName>
        <fullName evidence="5">LacI family transcriptional regulator</fullName>
    </submittedName>
</protein>
<name>A0A4Q7M425_9MICO</name>
<dbReference type="SUPFAM" id="SSF47413">
    <property type="entry name" value="lambda repressor-like DNA-binding domains"/>
    <property type="match status" value="1"/>
</dbReference>
<reference evidence="5 6" key="1">
    <citation type="submission" date="2019-02" db="EMBL/GenBank/DDBJ databases">
        <title>Sequencing the genomes of 1000 actinobacteria strains.</title>
        <authorList>
            <person name="Klenk H.-P."/>
        </authorList>
    </citation>
    <scope>NUCLEOTIDE SEQUENCE [LARGE SCALE GENOMIC DNA]</scope>
    <source>
        <strain evidence="5 6">DSM 16932</strain>
    </source>
</reference>
<accession>A0A4Q7M425</accession>
<dbReference type="CDD" id="cd01392">
    <property type="entry name" value="HTH_LacI"/>
    <property type="match status" value="1"/>
</dbReference>
<organism evidence="5 6">
    <name type="scientific">Xylanimonas ulmi</name>
    <dbReference type="NCBI Taxonomy" id="228973"/>
    <lineage>
        <taxon>Bacteria</taxon>
        <taxon>Bacillati</taxon>
        <taxon>Actinomycetota</taxon>
        <taxon>Actinomycetes</taxon>
        <taxon>Micrococcales</taxon>
        <taxon>Promicromonosporaceae</taxon>
        <taxon>Xylanimonas</taxon>
    </lineage>
</organism>
<gene>
    <name evidence="5" type="ORF">EV386_3033</name>
</gene>
<comment type="caution">
    <text evidence="5">The sequence shown here is derived from an EMBL/GenBank/DDBJ whole genome shotgun (WGS) entry which is preliminary data.</text>
</comment>
<keyword evidence="6" id="KW-1185">Reference proteome</keyword>
<dbReference type="InterPro" id="IPR010982">
    <property type="entry name" value="Lambda_DNA-bd_dom_sf"/>
</dbReference>
<feature type="domain" description="HTH lacI-type" evidence="4">
    <location>
        <begin position="13"/>
        <end position="67"/>
    </location>
</feature>
<proteinExistence type="predicted"/>
<dbReference type="GO" id="GO:0000976">
    <property type="term" value="F:transcription cis-regulatory region binding"/>
    <property type="evidence" value="ECO:0007669"/>
    <property type="project" value="TreeGrafter"/>
</dbReference>
<dbReference type="InterPro" id="IPR046335">
    <property type="entry name" value="LacI/GalR-like_sensor"/>
</dbReference>
<dbReference type="PANTHER" id="PTHR30146">
    <property type="entry name" value="LACI-RELATED TRANSCRIPTIONAL REPRESSOR"/>
    <property type="match status" value="1"/>
</dbReference>
<evidence type="ECO:0000313" key="6">
    <source>
        <dbReference type="Proteomes" id="UP000293852"/>
    </source>
</evidence>
<dbReference type="RefSeq" id="WP_130416152.1">
    <property type="nucleotide sequence ID" value="NZ_SGWX01000001.1"/>
</dbReference>
<dbReference type="AlphaFoldDB" id="A0A4Q7M425"/>
<dbReference type="SMART" id="SM00354">
    <property type="entry name" value="HTH_LACI"/>
    <property type="match status" value="1"/>
</dbReference>
<evidence type="ECO:0000256" key="1">
    <source>
        <dbReference type="ARBA" id="ARBA00023015"/>
    </source>
</evidence>
<keyword evidence="2" id="KW-0238">DNA-binding</keyword>
<keyword evidence="1" id="KW-0805">Transcription regulation</keyword>
<sequence>MASSDGAPAPAKARLRDVAQEAGVSLSTASKALNDKAEVSPTTRARVREAAERLGFVPNALVHSILAGRSGTVGLITNDLEGRFSLPILRGAEDAFGAGQMSVFLCNGREDAIREQYHLRALLSRRVDGIIVVGSRTNPRPSIARRVSVPVVYAYAPSHDDADVSVVVDNVRAGEIAAEHLVATGRTRIAHITGDATYTAATDRAAGARAALADAGLDFVGPVRYGSWSEAWGRGATAAVLDAPQPVDAILCGSDQIARGALDVLHERAVRVPHDIAVASFDNWEPMIAGTRPSLTSVDMQFDAIGRRAAHLLFAALDGKATPGVERVTPRLVVRGSTVPQA</sequence>
<dbReference type="Gene3D" id="3.40.50.2300">
    <property type="match status" value="2"/>
</dbReference>
<dbReference type="PROSITE" id="PS50932">
    <property type="entry name" value="HTH_LACI_2"/>
    <property type="match status" value="1"/>
</dbReference>
<evidence type="ECO:0000313" key="5">
    <source>
        <dbReference type="EMBL" id="RZS62686.1"/>
    </source>
</evidence>
<dbReference type="Proteomes" id="UP000293852">
    <property type="component" value="Unassembled WGS sequence"/>
</dbReference>
<dbReference type="PANTHER" id="PTHR30146:SF109">
    <property type="entry name" value="HTH-TYPE TRANSCRIPTIONAL REGULATOR GALS"/>
    <property type="match status" value="1"/>
</dbReference>
<dbReference type="PROSITE" id="PS00356">
    <property type="entry name" value="HTH_LACI_1"/>
    <property type="match status" value="1"/>
</dbReference>
<dbReference type="EMBL" id="SGWX01000001">
    <property type="protein sequence ID" value="RZS62686.1"/>
    <property type="molecule type" value="Genomic_DNA"/>
</dbReference>
<evidence type="ECO:0000259" key="4">
    <source>
        <dbReference type="PROSITE" id="PS50932"/>
    </source>
</evidence>
<dbReference type="Pfam" id="PF00356">
    <property type="entry name" value="LacI"/>
    <property type="match status" value="1"/>
</dbReference>
<dbReference type="InterPro" id="IPR000843">
    <property type="entry name" value="HTH_LacI"/>
</dbReference>
<evidence type="ECO:0000256" key="2">
    <source>
        <dbReference type="ARBA" id="ARBA00023125"/>
    </source>
</evidence>
<keyword evidence="3" id="KW-0804">Transcription</keyword>
<dbReference type="Gene3D" id="1.10.260.40">
    <property type="entry name" value="lambda repressor-like DNA-binding domains"/>
    <property type="match status" value="1"/>
</dbReference>